<evidence type="ECO:0000259" key="4">
    <source>
        <dbReference type="Pfam" id="PF00440"/>
    </source>
</evidence>
<dbReference type="RefSeq" id="WP_144046316.1">
    <property type="nucleotide sequence ID" value="NZ_CP041614.1"/>
</dbReference>
<gene>
    <name evidence="5" type="ORF">FM037_12785</name>
</gene>
<dbReference type="InterPro" id="IPR050109">
    <property type="entry name" value="HTH-type_TetR-like_transc_reg"/>
</dbReference>
<reference evidence="5 6" key="1">
    <citation type="submission" date="2019-07" db="EMBL/GenBank/DDBJ databases">
        <title>Shewanella sp. YLB-06 whole genomic sequence.</title>
        <authorList>
            <person name="Yu L."/>
        </authorList>
    </citation>
    <scope>NUCLEOTIDE SEQUENCE [LARGE SCALE GENOMIC DNA]</scope>
    <source>
        <strain evidence="5 6">YLB-06</strain>
    </source>
</reference>
<keyword evidence="2" id="KW-0238">DNA-binding</keyword>
<dbReference type="SUPFAM" id="SSF46689">
    <property type="entry name" value="Homeodomain-like"/>
    <property type="match status" value="1"/>
</dbReference>
<dbReference type="Gene3D" id="1.10.10.60">
    <property type="entry name" value="Homeodomain-like"/>
    <property type="match status" value="1"/>
</dbReference>
<dbReference type="InterPro" id="IPR001647">
    <property type="entry name" value="HTH_TetR"/>
</dbReference>
<protein>
    <submittedName>
        <fullName evidence="5">TetR/AcrR family transcriptional regulator</fullName>
    </submittedName>
</protein>
<dbReference type="Pfam" id="PF00440">
    <property type="entry name" value="TetR_N"/>
    <property type="match status" value="1"/>
</dbReference>
<dbReference type="PANTHER" id="PTHR30055">
    <property type="entry name" value="HTH-TYPE TRANSCRIPTIONAL REGULATOR RUTR"/>
    <property type="match status" value="1"/>
</dbReference>
<proteinExistence type="predicted"/>
<accession>A0ABX5WXX3</accession>
<feature type="domain" description="HTH tetR-type" evidence="4">
    <location>
        <begin position="22"/>
        <end position="55"/>
    </location>
</feature>
<evidence type="ECO:0000256" key="2">
    <source>
        <dbReference type="ARBA" id="ARBA00023125"/>
    </source>
</evidence>
<dbReference type="EMBL" id="CP041614">
    <property type="protein sequence ID" value="QDO83950.1"/>
    <property type="molecule type" value="Genomic_DNA"/>
</dbReference>
<dbReference type="Gene3D" id="1.10.357.10">
    <property type="entry name" value="Tetracycline Repressor, domain 2"/>
    <property type="match status" value="1"/>
</dbReference>
<dbReference type="PANTHER" id="PTHR30055:SF234">
    <property type="entry name" value="HTH-TYPE TRANSCRIPTIONAL REGULATOR BETI"/>
    <property type="match status" value="1"/>
</dbReference>
<evidence type="ECO:0000256" key="1">
    <source>
        <dbReference type="ARBA" id="ARBA00023015"/>
    </source>
</evidence>
<dbReference type="Proteomes" id="UP000315947">
    <property type="component" value="Chromosome"/>
</dbReference>
<name>A0ABX5WXX3_9GAMM</name>
<sequence length="190" mass="21243">MPRKIDENKLFGIVVNEWLTIGYAATTTKAIASIAGVNEATLFRRYGNKAVLFARAIDHQLINTPLSLVQISDDLHDDLVALVKSYIVTFDIYGDIVFRLLHEISGNPDIRDATMNLINNLQGMVKMIKHHQDQNALRSEYPMLTLTALLGPIATYMLFSRTGLNPELPKFNAQAHVTSFLYGRSIVPSL</sequence>
<evidence type="ECO:0000313" key="5">
    <source>
        <dbReference type="EMBL" id="QDO83950.1"/>
    </source>
</evidence>
<evidence type="ECO:0000256" key="3">
    <source>
        <dbReference type="ARBA" id="ARBA00023163"/>
    </source>
</evidence>
<keyword evidence="1" id="KW-0805">Transcription regulation</keyword>
<organism evidence="5 6">
    <name type="scientific">Shewanella psychropiezotolerans</name>
    <dbReference type="NCBI Taxonomy" id="2593655"/>
    <lineage>
        <taxon>Bacteria</taxon>
        <taxon>Pseudomonadati</taxon>
        <taxon>Pseudomonadota</taxon>
        <taxon>Gammaproteobacteria</taxon>
        <taxon>Alteromonadales</taxon>
        <taxon>Shewanellaceae</taxon>
        <taxon>Shewanella</taxon>
    </lineage>
</organism>
<dbReference type="InterPro" id="IPR009057">
    <property type="entry name" value="Homeodomain-like_sf"/>
</dbReference>
<keyword evidence="6" id="KW-1185">Reference proteome</keyword>
<keyword evidence="3" id="KW-0804">Transcription</keyword>
<evidence type="ECO:0000313" key="6">
    <source>
        <dbReference type="Proteomes" id="UP000315947"/>
    </source>
</evidence>